<gene>
    <name evidence="2" type="ORF">GCM10007853_18070</name>
</gene>
<sequence>MSTAPKLTPSGLAALLCARICHDLVSPVGALGTAIEILDDEGNADMHDDALELIKSSSRRAAAKLKFLRLAFGAGGSAPGQIGGDEIRSLVSDMFTDAKADILFDFHDENVEKSRARLLLNMTMLGVQSVPRGGEVKLTVTADSVSVHATGPRAKLDETVQQALLGRPPEHGFDGRSIQPFYSAMMAREGGGQLVASSSEESVTFRADFPT</sequence>
<organism evidence="2 3">
    <name type="scientific">Algimonas ampicilliniresistens</name>
    <dbReference type="NCBI Taxonomy" id="1298735"/>
    <lineage>
        <taxon>Bacteria</taxon>
        <taxon>Pseudomonadati</taxon>
        <taxon>Pseudomonadota</taxon>
        <taxon>Alphaproteobacteria</taxon>
        <taxon>Maricaulales</taxon>
        <taxon>Robiginitomaculaceae</taxon>
        <taxon>Algimonas</taxon>
    </lineage>
</organism>
<dbReference type="RefSeq" id="WP_284389853.1">
    <property type="nucleotide sequence ID" value="NZ_BSNK01000002.1"/>
</dbReference>
<evidence type="ECO:0000313" key="3">
    <source>
        <dbReference type="Proteomes" id="UP001161391"/>
    </source>
</evidence>
<feature type="domain" description="Histidine phosphotransferase ChpT C-terminal" evidence="1">
    <location>
        <begin position="85"/>
        <end position="201"/>
    </location>
</feature>
<dbReference type="Pfam" id="PF10090">
    <property type="entry name" value="HPTransfase"/>
    <property type="match status" value="1"/>
</dbReference>
<dbReference type="InterPro" id="IPR018762">
    <property type="entry name" value="ChpT_C"/>
</dbReference>
<proteinExistence type="predicted"/>
<comment type="caution">
    <text evidence="2">The sequence shown here is derived from an EMBL/GenBank/DDBJ whole genome shotgun (WGS) entry which is preliminary data.</text>
</comment>
<evidence type="ECO:0000259" key="1">
    <source>
        <dbReference type="Pfam" id="PF10090"/>
    </source>
</evidence>
<dbReference type="InterPro" id="IPR036890">
    <property type="entry name" value="HATPase_C_sf"/>
</dbReference>
<reference evidence="2" key="1">
    <citation type="journal article" date="2014" name="Int. J. Syst. Evol. Microbiol.">
        <title>Complete genome of a new Firmicutes species belonging to the dominant human colonic microbiota ('Ruminococcus bicirculans') reveals two chromosomes and a selective capacity to utilize plant glucans.</title>
        <authorList>
            <consortium name="NISC Comparative Sequencing Program"/>
            <person name="Wegmann U."/>
            <person name="Louis P."/>
            <person name="Goesmann A."/>
            <person name="Henrissat B."/>
            <person name="Duncan S.H."/>
            <person name="Flint H.J."/>
        </authorList>
    </citation>
    <scope>NUCLEOTIDE SEQUENCE</scope>
    <source>
        <strain evidence="2">NBRC 108219</strain>
    </source>
</reference>
<name>A0ABQ5VAU2_9PROT</name>
<reference evidence="2" key="2">
    <citation type="submission" date="2023-01" db="EMBL/GenBank/DDBJ databases">
        <title>Draft genome sequence of Algimonas ampicilliniresistens strain NBRC 108219.</title>
        <authorList>
            <person name="Sun Q."/>
            <person name="Mori K."/>
        </authorList>
    </citation>
    <scope>NUCLEOTIDE SEQUENCE</scope>
    <source>
        <strain evidence="2">NBRC 108219</strain>
    </source>
</reference>
<protein>
    <submittedName>
        <fullName evidence="2">Histidine phosphotransferase</fullName>
    </submittedName>
</protein>
<dbReference type="Proteomes" id="UP001161391">
    <property type="component" value="Unassembled WGS sequence"/>
</dbReference>
<dbReference type="EMBL" id="BSNK01000002">
    <property type="protein sequence ID" value="GLQ23933.1"/>
    <property type="molecule type" value="Genomic_DNA"/>
</dbReference>
<evidence type="ECO:0000313" key="2">
    <source>
        <dbReference type="EMBL" id="GLQ23933.1"/>
    </source>
</evidence>
<dbReference type="Gene3D" id="1.10.287.130">
    <property type="match status" value="1"/>
</dbReference>
<accession>A0ABQ5VAU2</accession>
<dbReference type="Gene3D" id="3.30.565.10">
    <property type="entry name" value="Histidine kinase-like ATPase, C-terminal domain"/>
    <property type="match status" value="1"/>
</dbReference>
<keyword evidence="3" id="KW-1185">Reference proteome</keyword>